<sequence length="64" mass="7304">MKRKRRKLFRSVRGKSSTGSIREMVPLRSWLSNSMFIRTESGTAYPLSINRDPSCPQSCLVGLE</sequence>
<dbReference type="EMBL" id="CAADFX010000235">
    <property type="protein sequence ID" value="VFK63976.1"/>
    <property type="molecule type" value="Genomic_DNA"/>
</dbReference>
<evidence type="ECO:0000313" key="3">
    <source>
        <dbReference type="EMBL" id="VFK69548.1"/>
    </source>
</evidence>
<dbReference type="EMBL" id="CAADFY010000198">
    <property type="protein sequence ID" value="VFK60083.1"/>
    <property type="molecule type" value="Genomic_DNA"/>
</dbReference>
<gene>
    <name evidence="2" type="ORF">BECKTUN1418D_GA0071000_12353</name>
    <name evidence="3" type="ORF">BECKTUN1418E_GA0071001_11974</name>
    <name evidence="1" type="ORF">BECKTUN1418F_GA0071002_11984</name>
</gene>
<evidence type="ECO:0000313" key="1">
    <source>
        <dbReference type="EMBL" id="VFK60083.1"/>
    </source>
</evidence>
<evidence type="ECO:0000313" key="2">
    <source>
        <dbReference type="EMBL" id="VFK63976.1"/>
    </source>
</evidence>
<name>A0A451AD56_9GAMM</name>
<organism evidence="2">
    <name type="scientific">Candidatus Kentrum sp. TUN</name>
    <dbReference type="NCBI Taxonomy" id="2126343"/>
    <lineage>
        <taxon>Bacteria</taxon>
        <taxon>Pseudomonadati</taxon>
        <taxon>Pseudomonadota</taxon>
        <taxon>Gammaproteobacteria</taxon>
        <taxon>Candidatus Kentrum</taxon>
    </lineage>
</organism>
<reference evidence="2" key="1">
    <citation type="submission" date="2019-02" db="EMBL/GenBank/DDBJ databases">
        <authorList>
            <person name="Gruber-Vodicka R. H."/>
            <person name="Seah K. B. B."/>
        </authorList>
    </citation>
    <scope>NUCLEOTIDE SEQUENCE</scope>
    <source>
        <strain evidence="2">BECK_BY1</strain>
        <strain evidence="3">BECK_BY2</strain>
        <strain evidence="1">BECK_BY3</strain>
    </source>
</reference>
<accession>A0A451AD56</accession>
<protein>
    <submittedName>
        <fullName evidence="2">Uncharacterized protein</fullName>
    </submittedName>
</protein>
<dbReference type="EMBL" id="CAADFV010000197">
    <property type="protein sequence ID" value="VFK69548.1"/>
    <property type="molecule type" value="Genomic_DNA"/>
</dbReference>
<dbReference type="AlphaFoldDB" id="A0A451AD56"/>
<proteinExistence type="predicted"/>